<accession>A0A9W9YBY2</accession>
<gene>
    <name evidence="8" type="primary">CDKN1B</name>
    <name evidence="8" type="ORF">OS493_018281</name>
</gene>
<evidence type="ECO:0000256" key="3">
    <source>
        <dbReference type="ARBA" id="ARBA00023013"/>
    </source>
</evidence>
<keyword evidence="5" id="KW-0131">Cell cycle</keyword>
<feature type="region of interest" description="Disordered" evidence="6">
    <location>
        <begin position="1"/>
        <end position="21"/>
    </location>
</feature>
<evidence type="ECO:0000256" key="1">
    <source>
        <dbReference type="ARBA" id="ARBA00004123"/>
    </source>
</evidence>
<keyword evidence="9" id="KW-1185">Reference proteome</keyword>
<feature type="compositionally biased region" description="Polar residues" evidence="6">
    <location>
        <begin position="97"/>
        <end position="112"/>
    </location>
</feature>
<feature type="compositionally biased region" description="Basic and acidic residues" evidence="6">
    <location>
        <begin position="65"/>
        <end position="76"/>
    </location>
</feature>
<dbReference type="GO" id="GO:0004861">
    <property type="term" value="F:cyclin-dependent protein serine/threonine kinase inhibitor activity"/>
    <property type="evidence" value="ECO:0007669"/>
    <property type="project" value="InterPro"/>
</dbReference>
<sequence>MNPEASNAKRCLFGQPDHEELEKDLQRELSEDAKEMNEKYEFDFQEGKPLEGGTKYEWEEVVEPPPKEKAGARHDGGSSVEMANKEMTAKATKSVEEQPQATASQTPEKNPR</sequence>
<dbReference type="Proteomes" id="UP001163046">
    <property type="component" value="Unassembled WGS sequence"/>
</dbReference>
<dbReference type="AlphaFoldDB" id="A0A9W9YBY2"/>
<dbReference type="GO" id="GO:0005634">
    <property type="term" value="C:nucleus"/>
    <property type="evidence" value="ECO:0007669"/>
    <property type="project" value="UniProtKB-SubCell"/>
</dbReference>
<feature type="compositionally biased region" description="Basic and acidic residues" evidence="6">
    <location>
        <begin position="83"/>
        <end position="96"/>
    </location>
</feature>
<dbReference type="OrthoDB" id="6373236at2759"/>
<comment type="caution">
    <text evidence="8">The sequence shown here is derived from an EMBL/GenBank/DDBJ whole genome shotgun (WGS) entry which is preliminary data.</text>
</comment>
<name>A0A9W9YBY2_9CNID</name>
<feature type="region of interest" description="Disordered" evidence="6">
    <location>
        <begin position="33"/>
        <end position="112"/>
    </location>
</feature>
<evidence type="ECO:0000256" key="6">
    <source>
        <dbReference type="SAM" id="MobiDB-lite"/>
    </source>
</evidence>
<reference evidence="8" key="1">
    <citation type="submission" date="2023-01" db="EMBL/GenBank/DDBJ databases">
        <title>Genome assembly of the deep-sea coral Lophelia pertusa.</title>
        <authorList>
            <person name="Herrera S."/>
            <person name="Cordes E."/>
        </authorList>
    </citation>
    <scope>NUCLEOTIDE SEQUENCE</scope>
    <source>
        <strain evidence="8">USNM1676648</strain>
        <tissue evidence="8">Polyp</tissue>
    </source>
</reference>
<comment type="similarity">
    <text evidence="2">Belongs to the CDI family.</text>
</comment>
<dbReference type="InterPro" id="IPR044898">
    <property type="entry name" value="CDI_dom_sf"/>
</dbReference>
<dbReference type="Gene3D" id="4.10.365.10">
    <property type="entry name" value="p27"/>
    <property type="match status" value="1"/>
</dbReference>
<keyword evidence="4" id="KW-0539">Nucleus</keyword>
<dbReference type="Pfam" id="PF02234">
    <property type="entry name" value="CDI"/>
    <property type="match status" value="1"/>
</dbReference>
<dbReference type="PANTHER" id="PTHR10265">
    <property type="entry name" value="CYCLIN-DEPENDENT KINASE INHIBITOR 1"/>
    <property type="match status" value="1"/>
</dbReference>
<feature type="domain" description="Cyclin-dependent kinase inhibitor" evidence="7">
    <location>
        <begin position="11"/>
        <end position="61"/>
    </location>
</feature>
<dbReference type="PANTHER" id="PTHR10265:SF45">
    <property type="entry name" value="DACAPO"/>
    <property type="match status" value="1"/>
</dbReference>
<dbReference type="EMBL" id="MU827787">
    <property type="protein sequence ID" value="KAJ7333106.1"/>
    <property type="molecule type" value="Genomic_DNA"/>
</dbReference>
<organism evidence="8 9">
    <name type="scientific">Desmophyllum pertusum</name>
    <dbReference type="NCBI Taxonomy" id="174260"/>
    <lineage>
        <taxon>Eukaryota</taxon>
        <taxon>Metazoa</taxon>
        <taxon>Cnidaria</taxon>
        <taxon>Anthozoa</taxon>
        <taxon>Hexacorallia</taxon>
        <taxon>Scleractinia</taxon>
        <taxon>Caryophylliina</taxon>
        <taxon>Caryophylliidae</taxon>
        <taxon>Desmophyllum</taxon>
    </lineage>
</organism>
<proteinExistence type="inferred from homology"/>
<dbReference type="GO" id="GO:0051726">
    <property type="term" value="P:regulation of cell cycle"/>
    <property type="evidence" value="ECO:0007669"/>
    <property type="project" value="InterPro"/>
</dbReference>
<evidence type="ECO:0000256" key="2">
    <source>
        <dbReference type="ARBA" id="ARBA00006726"/>
    </source>
</evidence>
<protein>
    <submittedName>
        <fullName evidence="8">Cyclin-dependent kinase inhibitor</fullName>
    </submittedName>
</protein>
<evidence type="ECO:0000313" key="8">
    <source>
        <dbReference type="EMBL" id="KAJ7333106.1"/>
    </source>
</evidence>
<feature type="compositionally biased region" description="Basic and acidic residues" evidence="6">
    <location>
        <begin position="33"/>
        <end position="58"/>
    </location>
</feature>
<evidence type="ECO:0000256" key="5">
    <source>
        <dbReference type="ARBA" id="ARBA00023306"/>
    </source>
</evidence>
<evidence type="ECO:0000259" key="7">
    <source>
        <dbReference type="Pfam" id="PF02234"/>
    </source>
</evidence>
<comment type="subcellular location">
    <subcellularLocation>
        <location evidence="1">Nucleus</location>
    </subcellularLocation>
</comment>
<evidence type="ECO:0000256" key="4">
    <source>
        <dbReference type="ARBA" id="ARBA00023242"/>
    </source>
</evidence>
<evidence type="ECO:0000313" key="9">
    <source>
        <dbReference type="Proteomes" id="UP001163046"/>
    </source>
</evidence>
<dbReference type="InterPro" id="IPR003175">
    <property type="entry name" value="CDI_dom"/>
</dbReference>
<keyword evidence="3" id="KW-0649">Protein kinase inhibitor</keyword>